<proteinExistence type="predicted"/>
<gene>
    <name evidence="4" type="ORF">HBR001_LOCUS1759</name>
</gene>
<dbReference type="Proteomes" id="UP001162031">
    <property type="component" value="Unassembled WGS sequence"/>
</dbReference>
<dbReference type="AlphaFoldDB" id="A0AAV0T8Q9"/>
<name>A0AAV0T8Q9_HYABA</name>
<sequence length="277" mass="30234">MGNTVTKAREAHNQAKSKPKNTRNVRQQKIKLATTTGVLALPNSKLKKLPDELLQLSNLRTLDVTSNQLSDLPPQLSAFTVLKTLKLSFNAFETLPDLSTLQALTTLVLDNNVLGDIPNALPPNLTKLILKNNRLRVIPHSVLQLTQLQDLDLSDNALETLSSNLGEMQELQELNVDGNKVTELPAALAKCGKLKVLSARRNMLVGRSAGAKVQPIAAGLLREGSSVQVMHLEGNPMTKEDLQGMDGFDEFLVRRTKLKNKEIHGGLTSDLSLCGLE</sequence>
<dbReference type="InterPro" id="IPR003591">
    <property type="entry name" value="Leu-rich_rpt_typical-subtyp"/>
</dbReference>
<dbReference type="EMBL" id="CANTFL010000174">
    <property type="protein sequence ID" value="CAI5717130.1"/>
    <property type="molecule type" value="Genomic_DNA"/>
</dbReference>
<organism evidence="4 5">
    <name type="scientific">Hyaloperonospora brassicae</name>
    <name type="common">Brassica downy mildew</name>
    <name type="synonym">Peronospora brassicae</name>
    <dbReference type="NCBI Taxonomy" id="162125"/>
    <lineage>
        <taxon>Eukaryota</taxon>
        <taxon>Sar</taxon>
        <taxon>Stramenopiles</taxon>
        <taxon>Oomycota</taxon>
        <taxon>Peronosporomycetes</taxon>
        <taxon>Peronosporales</taxon>
        <taxon>Peronosporaceae</taxon>
        <taxon>Hyaloperonospora</taxon>
    </lineage>
</organism>
<dbReference type="Gene3D" id="3.80.10.10">
    <property type="entry name" value="Ribonuclease Inhibitor"/>
    <property type="match status" value="2"/>
</dbReference>
<reference evidence="4" key="1">
    <citation type="submission" date="2022-12" db="EMBL/GenBank/DDBJ databases">
        <authorList>
            <person name="Webb A."/>
        </authorList>
    </citation>
    <scope>NUCLEOTIDE SEQUENCE</scope>
    <source>
        <strain evidence="4">Hp1</strain>
    </source>
</reference>
<keyword evidence="1" id="KW-0433">Leucine-rich repeat</keyword>
<evidence type="ECO:0000256" key="2">
    <source>
        <dbReference type="ARBA" id="ARBA00022737"/>
    </source>
</evidence>
<dbReference type="SUPFAM" id="SSF52058">
    <property type="entry name" value="L domain-like"/>
    <property type="match status" value="1"/>
</dbReference>
<dbReference type="SMART" id="SM00369">
    <property type="entry name" value="LRR_TYP"/>
    <property type="match status" value="4"/>
</dbReference>
<dbReference type="Pfam" id="PF13855">
    <property type="entry name" value="LRR_8"/>
    <property type="match status" value="2"/>
</dbReference>
<evidence type="ECO:0000313" key="5">
    <source>
        <dbReference type="Proteomes" id="UP001162031"/>
    </source>
</evidence>
<keyword evidence="5" id="KW-1185">Reference proteome</keyword>
<dbReference type="PRINTS" id="PR00019">
    <property type="entry name" value="LEURICHRPT"/>
</dbReference>
<protein>
    <submittedName>
        <fullName evidence="4">Uncharacterized protein</fullName>
    </submittedName>
</protein>
<evidence type="ECO:0000313" key="4">
    <source>
        <dbReference type="EMBL" id="CAI5717130.1"/>
    </source>
</evidence>
<comment type="caution">
    <text evidence="4">The sequence shown here is derived from an EMBL/GenBank/DDBJ whole genome shotgun (WGS) entry which is preliminary data.</text>
</comment>
<evidence type="ECO:0000256" key="1">
    <source>
        <dbReference type="ARBA" id="ARBA00022614"/>
    </source>
</evidence>
<dbReference type="InterPro" id="IPR050216">
    <property type="entry name" value="LRR_domain-containing"/>
</dbReference>
<accession>A0AAV0T8Q9</accession>
<dbReference type="PANTHER" id="PTHR48051">
    <property type="match status" value="1"/>
</dbReference>
<dbReference type="InterPro" id="IPR001611">
    <property type="entry name" value="Leu-rich_rpt"/>
</dbReference>
<dbReference type="PANTHER" id="PTHR48051:SF1">
    <property type="entry name" value="RAS SUPPRESSOR PROTEIN 1"/>
    <property type="match status" value="1"/>
</dbReference>
<dbReference type="SMART" id="SM00364">
    <property type="entry name" value="LRR_BAC"/>
    <property type="match status" value="6"/>
</dbReference>
<dbReference type="PROSITE" id="PS51450">
    <property type="entry name" value="LRR"/>
    <property type="match status" value="2"/>
</dbReference>
<dbReference type="GO" id="GO:0005737">
    <property type="term" value="C:cytoplasm"/>
    <property type="evidence" value="ECO:0007669"/>
    <property type="project" value="TreeGrafter"/>
</dbReference>
<dbReference type="InterPro" id="IPR032675">
    <property type="entry name" value="LRR_dom_sf"/>
</dbReference>
<feature type="compositionally biased region" description="Basic residues" evidence="3">
    <location>
        <begin position="15"/>
        <end position="25"/>
    </location>
</feature>
<evidence type="ECO:0000256" key="3">
    <source>
        <dbReference type="SAM" id="MobiDB-lite"/>
    </source>
</evidence>
<keyword evidence="2" id="KW-0677">Repeat</keyword>
<feature type="region of interest" description="Disordered" evidence="3">
    <location>
        <begin position="1"/>
        <end position="25"/>
    </location>
</feature>